<comment type="caution">
    <text evidence="2">The sequence shown here is derived from an EMBL/GenBank/DDBJ whole genome shotgun (WGS) entry which is preliminary data.</text>
</comment>
<dbReference type="Proteomes" id="UP001497444">
    <property type="component" value="Unassembled WGS sequence"/>
</dbReference>
<evidence type="ECO:0000313" key="2">
    <source>
        <dbReference type="EMBL" id="CAK9249952.1"/>
    </source>
</evidence>
<name>A0ABP0V698_9BRYO</name>
<evidence type="ECO:0000256" key="1">
    <source>
        <dbReference type="ARBA" id="ARBA00010199"/>
    </source>
</evidence>
<proteinExistence type="inferred from homology"/>
<reference evidence="2" key="1">
    <citation type="submission" date="2024-02" db="EMBL/GenBank/DDBJ databases">
        <authorList>
            <consortium name="ELIXIR-Norway"/>
            <consortium name="Elixir Norway"/>
        </authorList>
    </citation>
    <scope>NUCLEOTIDE SEQUENCE</scope>
</reference>
<keyword evidence="3" id="KW-1185">Reference proteome</keyword>
<sequence>MSSAIDTLASQNYNAGNYKEVGIVLQRSFLISWAMAVPLISTWFYARPIFDIVGVEDDVADVIQNFLRIRAISVPSTSSV</sequence>
<dbReference type="InterPro" id="IPR002528">
    <property type="entry name" value="MATE_fam"/>
</dbReference>
<organism evidence="2 3">
    <name type="scientific">Sphagnum jensenii</name>
    <dbReference type="NCBI Taxonomy" id="128206"/>
    <lineage>
        <taxon>Eukaryota</taxon>
        <taxon>Viridiplantae</taxon>
        <taxon>Streptophyta</taxon>
        <taxon>Embryophyta</taxon>
        <taxon>Bryophyta</taxon>
        <taxon>Sphagnophytina</taxon>
        <taxon>Sphagnopsida</taxon>
        <taxon>Sphagnales</taxon>
        <taxon>Sphagnaceae</taxon>
        <taxon>Sphagnum</taxon>
    </lineage>
</organism>
<gene>
    <name evidence="2" type="ORF">CSSPJE1EN1_LOCUS25330</name>
</gene>
<protein>
    <submittedName>
        <fullName evidence="2">Uncharacterized protein</fullName>
    </submittedName>
</protein>
<accession>A0ABP0V698</accession>
<comment type="similarity">
    <text evidence="1">Belongs to the multi antimicrobial extrusion (MATE) (TC 2.A.66.1) family.</text>
</comment>
<dbReference type="Pfam" id="PF01554">
    <property type="entry name" value="MatE"/>
    <property type="match status" value="1"/>
</dbReference>
<dbReference type="EMBL" id="CAXAQS010000075">
    <property type="protein sequence ID" value="CAK9249952.1"/>
    <property type="molecule type" value="Genomic_DNA"/>
</dbReference>
<evidence type="ECO:0000313" key="3">
    <source>
        <dbReference type="Proteomes" id="UP001497444"/>
    </source>
</evidence>
<dbReference type="PANTHER" id="PTHR11206">
    <property type="entry name" value="MULTIDRUG RESISTANCE PROTEIN"/>
    <property type="match status" value="1"/>
</dbReference>